<dbReference type="GO" id="GO:0003700">
    <property type="term" value="F:DNA-binding transcription factor activity"/>
    <property type="evidence" value="ECO:0007669"/>
    <property type="project" value="TreeGrafter"/>
</dbReference>
<keyword evidence="1" id="KW-0805">Transcription regulation</keyword>
<dbReference type="OrthoDB" id="9151800at2"/>
<feature type="DNA-binding region" description="H-T-H motif" evidence="4">
    <location>
        <begin position="31"/>
        <end position="50"/>
    </location>
</feature>
<dbReference type="PANTHER" id="PTHR30055">
    <property type="entry name" value="HTH-TYPE TRANSCRIPTIONAL REGULATOR RUTR"/>
    <property type="match status" value="1"/>
</dbReference>
<dbReference type="PROSITE" id="PS01081">
    <property type="entry name" value="HTH_TETR_1"/>
    <property type="match status" value="1"/>
</dbReference>
<keyword evidence="7" id="KW-1185">Reference proteome</keyword>
<dbReference type="EMBL" id="QDDL01000002">
    <property type="protein sequence ID" value="PVZ70649.1"/>
    <property type="molecule type" value="Genomic_DNA"/>
</dbReference>
<name>A0A2V1H3Q7_9GAMM</name>
<dbReference type="InterPro" id="IPR036271">
    <property type="entry name" value="Tet_transcr_reg_TetR-rel_C_sf"/>
</dbReference>
<feature type="domain" description="HTH tetR-type" evidence="5">
    <location>
        <begin position="8"/>
        <end position="68"/>
    </location>
</feature>
<dbReference type="InterPro" id="IPR023772">
    <property type="entry name" value="DNA-bd_HTH_TetR-type_CS"/>
</dbReference>
<accession>A0A2V1H3Q7</accession>
<dbReference type="Proteomes" id="UP000244906">
    <property type="component" value="Unassembled WGS sequence"/>
</dbReference>
<evidence type="ECO:0000256" key="2">
    <source>
        <dbReference type="ARBA" id="ARBA00023125"/>
    </source>
</evidence>
<dbReference type="SUPFAM" id="SSF46689">
    <property type="entry name" value="Homeodomain-like"/>
    <property type="match status" value="1"/>
</dbReference>
<dbReference type="Pfam" id="PF17938">
    <property type="entry name" value="TetR_C_29"/>
    <property type="match status" value="1"/>
</dbReference>
<gene>
    <name evidence="6" type="ORF">DC094_08725</name>
</gene>
<dbReference type="Pfam" id="PF00440">
    <property type="entry name" value="TetR_N"/>
    <property type="match status" value="1"/>
</dbReference>
<keyword evidence="3" id="KW-0804">Transcription</keyword>
<evidence type="ECO:0000313" key="6">
    <source>
        <dbReference type="EMBL" id="PVZ70649.1"/>
    </source>
</evidence>
<evidence type="ECO:0000256" key="1">
    <source>
        <dbReference type="ARBA" id="ARBA00023015"/>
    </source>
</evidence>
<proteinExistence type="predicted"/>
<evidence type="ECO:0000256" key="4">
    <source>
        <dbReference type="PROSITE-ProRule" id="PRU00335"/>
    </source>
</evidence>
<organism evidence="6 7">
    <name type="scientific">Pelagibaculum spongiae</name>
    <dbReference type="NCBI Taxonomy" id="2080658"/>
    <lineage>
        <taxon>Bacteria</taxon>
        <taxon>Pseudomonadati</taxon>
        <taxon>Pseudomonadota</taxon>
        <taxon>Gammaproteobacteria</taxon>
        <taxon>Oceanospirillales</taxon>
        <taxon>Pelagibaculum</taxon>
    </lineage>
</organism>
<protein>
    <recommendedName>
        <fullName evidence="5">HTH tetR-type domain-containing protein</fullName>
    </recommendedName>
</protein>
<dbReference type="RefSeq" id="WP_116686719.1">
    <property type="nucleotide sequence ID" value="NZ_CAWNYD010000002.1"/>
</dbReference>
<dbReference type="PROSITE" id="PS50977">
    <property type="entry name" value="HTH_TETR_2"/>
    <property type="match status" value="1"/>
</dbReference>
<dbReference type="SUPFAM" id="SSF48498">
    <property type="entry name" value="Tetracyclin repressor-like, C-terminal domain"/>
    <property type="match status" value="1"/>
</dbReference>
<comment type="caution">
    <text evidence="6">The sequence shown here is derived from an EMBL/GenBank/DDBJ whole genome shotgun (WGS) entry which is preliminary data.</text>
</comment>
<dbReference type="InterPro" id="IPR041474">
    <property type="entry name" value="NicS_C"/>
</dbReference>
<dbReference type="InterPro" id="IPR009057">
    <property type="entry name" value="Homeodomain-like_sf"/>
</dbReference>
<evidence type="ECO:0000313" key="7">
    <source>
        <dbReference type="Proteomes" id="UP000244906"/>
    </source>
</evidence>
<dbReference type="PRINTS" id="PR00455">
    <property type="entry name" value="HTHTETR"/>
</dbReference>
<dbReference type="AlphaFoldDB" id="A0A2V1H3Q7"/>
<reference evidence="6 7" key="1">
    <citation type="submission" date="2018-04" db="EMBL/GenBank/DDBJ databases">
        <title>Thalassorhabdus spongiae gen. nov., sp. nov., isolated from a marine sponge in South-West Iceland.</title>
        <authorList>
            <person name="Knobloch S."/>
            <person name="Daussin A."/>
            <person name="Johannsson R."/>
            <person name="Marteinsson V.T."/>
        </authorList>
    </citation>
    <scope>NUCLEOTIDE SEQUENCE [LARGE SCALE GENOMIC DNA]</scope>
    <source>
        <strain evidence="6 7">Hp12</strain>
    </source>
</reference>
<evidence type="ECO:0000256" key="3">
    <source>
        <dbReference type="ARBA" id="ARBA00023163"/>
    </source>
</evidence>
<keyword evidence="2 4" id="KW-0238">DNA-binding</keyword>
<dbReference type="InterPro" id="IPR050109">
    <property type="entry name" value="HTH-type_TetR-like_transc_reg"/>
</dbReference>
<dbReference type="GO" id="GO:0000976">
    <property type="term" value="F:transcription cis-regulatory region binding"/>
    <property type="evidence" value="ECO:0007669"/>
    <property type="project" value="TreeGrafter"/>
</dbReference>
<dbReference type="InterPro" id="IPR001647">
    <property type="entry name" value="HTH_TetR"/>
</dbReference>
<sequence>MSQNRPDSLGARAILQTATQMFAREGYAGVSMNRLATEAGVSKANIFHHFSNKEALYLAVLEMACESASDVMDSTPIPENSTFEERITLLHCGFLASLEQNPDSTRLMTRELGRAGLSAANVPAEKVIAQFDIRFIRFIKLLTAGQQAGLLREDIDPALLATLMVSSNMFFFQSKSALNAMTGLDFAKDSQGFARGVMDILIHGIVPKS</sequence>
<dbReference type="PANTHER" id="PTHR30055:SF234">
    <property type="entry name" value="HTH-TYPE TRANSCRIPTIONAL REGULATOR BETI"/>
    <property type="match status" value="1"/>
</dbReference>
<dbReference type="Gene3D" id="1.10.357.10">
    <property type="entry name" value="Tetracycline Repressor, domain 2"/>
    <property type="match status" value="1"/>
</dbReference>
<evidence type="ECO:0000259" key="5">
    <source>
        <dbReference type="PROSITE" id="PS50977"/>
    </source>
</evidence>